<sequence length="185" mass="19798">MSSDATPSYEPLPAPRRIITTHNASGQAVIDTSIPQELEKTAAPGADLYLAYTAPSLPAQLADDGELVFYKSKLPHNVGIAVPGGLVTRFVDFLPGGPEAPLHRTESIDTGVLIEGELELFLDSGETQVLRRGDAIVQRGTLHGWRNKSETTVARLFVVIVSADLPTVEGKKLGEYVPMPGLEAQ</sequence>
<dbReference type="Proteomes" id="UP000805649">
    <property type="component" value="Unassembled WGS sequence"/>
</dbReference>
<accession>A0ACC3YQE7</accession>
<dbReference type="EMBL" id="VUJX02000007">
    <property type="protein sequence ID" value="KAL0934143.1"/>
    <property type="molecule type" value="Genomic_DNA"/>
</dbReference>
<name>A0ACC3YQE7_COLTU</name>
<protein>
    <submittedName>
        <fullName evidence="1">Cupin domain containing protein</fullName>
    </submittedName>
</protein>
<organism evidence="1 2">
    <name type="scientific">Colletotrichum truncatum</name>
    <name type="common">Anthracnose fungus</name>
    <name type="synonym">Colletotrichum capsici</name>
    <dbReference type="NCBI Taxonomy" id="5467"/>
    <lineage>
        <taxon>Eukaryota</taxon>
        <taxon>Fungi</taxon>
        <taxon>Dikarya</taxon>
        <taxon>Ascomycota</taxon>
        <taxon>Pezizomycotina</taxon>
        <taxon>Sordariomycetes</taxon>
        <taxon>Hypocreomycetidae</taxon>
        <taxon>Glomerellales</taxon>
        <taxon>Glomerellaceae</taxon>
        <taxon>Colletotrichum</taxon>
        <taxon>Colletotrichum truncatum species complex</taxon>
    </lineage>
</organism>
<evidence type="ECO:0000313" key="1">
    <source>
        <dbReference type="EMBL" id="KAL0934143.1"/>
    </source>
</evidence>
<comment type="caution">
    <text evidence="1">The sequence shown here is derived from an EMBL/GenBank/DDBJ whole genome shotgun (WGS) entry which is preliminary data.</text>
</comment>
<keyword evidence="2" id="KW-1185">Reference proteome</keyword>
<proteinExistence type="predicted"/>
<reference evidence="1 2" key="1">
    <citation type="journal article" date="2020" name="Phytopathology">
        <title>Genome Sequence Resources of Colletotrichum truncatum, C. plurivorum, C. musicola, and C. sojae: Four Species Pathogenic to Soybean (Glycine max).</title>
        <authorList>
            <person name="Rogerio F."/>
            <person name="Boufleur T.R."/>
            <person name="Ciampi-Guillardi M."/>
            <person name="Sukno S.A."/>
            <person name="Thon M.R."/>
            <person name="Massola Junior N.S."/>
            <person name="Baroncelli R."/>
        </authorList>
    </citation>
    <scope>NUCLEOTIDE SEQUENCE [LARGE SCALE GENOMIC DNA]</scope>
    <source>
        <strain evidence="1 2">CMES1059</strain>
    </source>
</reference>
<evidence type="ECO:0000313" key="2">
    <source>
        <dbReference type="Proteomes" id="UP000805649"/>
    </source>
</evidence>
<gene>
    <name evidence="1" type="ORF">CTRU02_210942</name>
</gene>